<keyword evidence="5" id="KW-1185">Reference proteome</keyword>
<feature type="active site" description="Tele-phosphohistidine intermediate" evidence="2">
    <location>
        <position position="8"/>
    </location>
</feature>
<gene>
    <name evidence="4" type="ORF">E6C60_1866</name>
</gene>
<dbReference type="SMART" id="SM00855">
    <property type="entry name" value="PGAM"/>
    <property type="match status" value="1"/>
</dbReference>
<name>A0A4P8XM50_9BACL</name>
<dbReference type="GO" id="GO:0043456">
    <property type="term" value="P:regulation of pentose-phosphate shunt"/>
    <property type="evidence" value="ECO:0007669"/>
    <property type="project" value="TreeGrafter"/>
</dbReference>
<dbReference type="Pfam" id="PF00300">
    <property type="entry name" value="His_Phos_1"/>
    <property type="match status" value="1"/>
</dbReference>
<dbReference type="RefSeq" id="WP_138225583.1">
    <property type="nucleotide sequence ID" value="NZ_CP040396.1"/>
</dbReference>
<dbReference type="OrthoDB" id="9782128at2"/>
<reference evidence="4 5" key="1">
    <citation type="submission" date="2019-05" db="EMBL/GenBank/DDBJ databases">
        <authorList>
            <person name="Chen C."/>
        </authorList>
    </citation>
    <scope>NUCLEOTIDE SEQUENCE [LARGE SCALE GENOMIC DNA]</scope>
    <source>
        <strain evidence="4 5">HB172198</strain>
    </source>
</reference>
<dbReference type="Proteomes" id="UP000300879">
    <property type="component" value="Chromosome"/>
</dbReference>
<feature type="active site" description="Proton donor/acceptor" evidence="2">
    <location>
        <position position="84"/>
    </location>
</feature>
<dbReference type="AlphaFoldDB" id="A0A4P8XM50"/>
<protein>
    <submittedName>
        <fullName evidence="4">Phosphoglycerate mutase</fullName>
    </submittedName>
</protein>
<accession>A0A4P8XM50</accession>
<dbReference type="InterPro" id="IPR013078">
    <property type="entry name" value="His_Pase_superF_clade-1"/>
</dbReference>
<feature type="binding site" evidence="3">
    <location>
        <begin position="7"/>
        <end position="14"/>
    </location>
    <ligand>
        <name>substrate</name>
    </ligand>
</feature>
<dbReference type="GO" id="GO:0004331">
    <property type="term" value="F:fructose-2,6-bisphosphate 2-phosphatase activity"/>
    <property type="evidence" value="ECO:0007669"/>
    <property type="project" value="TreeGrafter"/>
</dbReference>
<dbReference type="InterPro" id="IPR029033">
    <property type="entry name" value="His_PPase_superfam"/>
</dbReference>
<dbReference type="PANTHER" id="PTHR46517">
    <property type="entry name" value="FRUCTOSE-2,6-BISPHOSPHATASE TIGAR"/>
    <property type="match status" value="1"/>
</dbReference>
<evidence type="ECO:0000256" key="3">
    <source>
        <dbReference type="PIRSR" id="PIRSR613078-2"/>
    </source>
</evidence>
<evidence type="ECO:0000256" key="2">
    <source>
        <dbReference type="PIRSR" id="PIRSR613078-1"/>
    </source>
</evidence>
<evidence type="ECO:0000313" key="4">
    <source>
        <dbReference type="EMBL" id="QCT02581.1"/>
    </source>
</evidence>
<sequence>MRIGFIRHGETAWNAAGRIQGQTDIPLNEQGRSQARLLGKRLAAEAYEWDFVMSSGLSRAEETGAILASMLHIPMKSPDSRLLERSYGKVEGLTSQEREQMFGSNWKLQDLGQESDAELLKRGKAFLEEMLCKYPDHSFLVVSHGGFLAQLFAGLDMSLQIDRIGNLSLTIMEHSDLKWTPLLLNCTQHLIEERQH</sequence>
<dbReference type="GO" id="GO:0005829">
    <property type="term" value="C:cytosol"/>
    <property type="evidence" value="ECO:0007669"/>
    <property type="project" value="TreeGrafter"/>
</dbReference>
<proteinExistence type="predicted"/>
<keyword evidence="1" id="KW-0378">Hydrolase</keyword>
<dbReference type="SUPFAM" id="SSF53254">
    <property type="entry name" value="Phosphoglycerate mutase-like"/>
    <property type="match status" value="1"/>
</dbReference>
<dbReference type="InterPro" id="IPR051695">
    <property type="entry name" value="Phosphoglycerate_Mutase"/>
</dbReference>
<dbReference type="CDD" id="cd07067">
    <property type="entry name" value="HP_PGM_like"/>
    <property type="match status" value="1"/>
</dbReference>
<dbReference type="GO" id="GO:0045820">
    <property type="term" value="P:negative regulation of glycolytic process"/>
    <property type="evidence" value="ECO:0007669"/>
    <property type="project" value="TreeGrafter"/>
</dbReference>
<dbReference type="KEGG" id="palo:E6C60_1866"/>
<evidence type="ECO:0000256" key="1">
    <source>
        <dbReference type="ARBA" id="ARBA00022801"/>
    </source>
</evidence>
<dbReference type="EMBL" id="CP040396">
    <property type="protein sequence ID" value="QCT02581.1"/>
    <property type="molecule type" value="Genomic_DNA"/>
</dbReference>
<feature type="binding site" evidence="3">
    <location>
        <begin position="84"/>
        <end position="87"/>
    </location>
    <ligand>
        <name>substrate</name>
    </ligand>
</feature>
<evidence type="ECO:0000313" key="5">
    <source>
        <dbReference type="Proteomes" id="UP000300879"/>
    </source>
</evidence>
<organism evidence="4 5">
    <name type="scientific">Paenibacillus algicola</name>
    <dbReference type="NCBI Taxonomy" id="2565926"/>
    <lineage>
        <taxon>Bacteria</taxon>
        <taxon>Bacillati</taxon>
        <taxon>Bacillota</taxon>
        <taxon>Bacilli</taxon>
        <taxon>Bacillales</taxon>
        <taxon>Paenibacillaceae</taxon>
        <taxon>Paenibacillus</taxon>
    </lineage>
</organism>
<dbReference type="Gene3D" id="3.40.50.1240">
    <property type="entry name" value="Phosphoglycerate mutase-like"/>
    <property type="match status" value="1"/>
</dbReference>
<dbReference type="PANTHER" id="PTHR46517:SF1">
    <property type="entry name" value="FRUCTOSE-2,6-BISPHOSPHATASE TIGAR"/>
    <property type="match status" value="1"/>
</dbReference>
<feature type="binding site" evidence="3">
    <location>
        <position position="59"/>
    </location>
    <ligand>
        <name>substrate</name>
    </ligand>
</feature>